<protein>
    <submittedName>
        <fullName evidence="2">Uncharacterized protein</fullName>
    </submittedName>
</protein>
<organism evidence="2 3">
    <name type="scientific">Coprinellus micaceus</name>
    <name type="common">Glistening ink-cap mushroom</name>
    <name type="synonym">Coprinus micaceus</name>
    <dbReference type="NCBI Taxonomy" id="71717"/>
    <lineage>
        <taxon>Eukaryota</taxon>
        <taxon>Fungi</taxon>
        <taxon>Dikarya</taxon>
        <taxon>Basidiomycota</taxon>
        <taxon>Agaricomycotina</taxon>
        <taxon>Agaricomycetes</taxon>
        <taxon>Agaricomycetidae</taxon>
        <taxon>Agaricales</taxon>
        <taxon>Agaricineae</taxon>
        <taxon>Psathyrellaceae</taxon>
        <taxon>Coprinellus</taxon>
    </lineage>
</organism>
<sequence>MTSESPFSSYIDTNHVPSALEVEGITSLIADRSAAASEIRVTLDRLAKETEALQHQKREKAQKAPSSTNECHFV</sequence>
<keyword evidence="3" id="KW-1185">Reference proteome</keyword>
<comment type="caution">
    <text evidence="2">The sequence shown here is derived from an EMBL/GenBank/DDBJ whole genome shotgun (WGS) entry which is preliminary data.</text>
</comment>
<evidence type="ECO:0000313" key="3">
    <source>
        <dbReference type="Proteomes" id="UP000298030"/>
    </source>
</evidence>
<dbReference type="AlphaFoldDB" id="A0A4Y7T3M2"/>
<dbReference type="Proteomes" id="UP000298030">
    <property type="component" value="Unassembled WGS sequence"/>
</dbReference>
<proteinExistence type="predicted"/>
<evidence type="ECO:0000313" key="2">
    <source>
        <dbReference type="EMBL" id="TEB28159.1"/>
    </source>
</evidence>
<feature type="compositionally biased region" description="Polar residues" evidence="1">
    <location>
        <begin position="64"/>
        <end position="74"/>
    </location>
</feature>
<reference evidence="2 3" key="1">
    <citation type="journal article" date="2019" name="Nat. Ecol. Evol.">
        <title>Megaphylogeny resolves global patterns of mushroom evolution.</title>
        <authorList>
            <person name="Varga T."/>
            <person name="Krizsan K."/>
            <person name="Foldi C."/>
            <person name="Dima B."/>
            <person name="Sanchez-Garcia M."/>
            <person name="Sanchez-Ramirez S."/>
            <person name="Szollosi G.J."/>
            <person name="Szarkandi J.G."/>
            <person name="Papp V."/>
            <person name="Albert L."/>
            <person name="Andreopoulos W."/>
            <person name="Angelini C."/>
            <person name="Antonin V."/>
            <person name="Barry K.W."/>
            <person name="Bougher N.L."/>
            <person name="Buchanan P."/>
            <person name="Buyck B."/>
            <person name="Bense V."/>
            <person name="Catcheside P."/>
            <person name="Chovatia M."/>
            <person name="Cooper J."/>
            <person name="Damon W."/>
            <person name="Desjardin D."/>
            <person name="Finy P."/>
            <person name="Geml J."/>
            <person name="Haridas S."/>
            <person name="Hughes K."/>
            <person name="Justo A."/>
            <person name="Karasinski D."/>
            <person name="Kautmanova I."/>
            <person name="Kiss B."/>
            <person name="Kocsube S."/>
            <person name="Kotiranta H."/>
            <person name="LaButti K.M."/>
            <person name="Lechner B.E."/>
            <person name="Liimatainen K."/>
            <person name="Lipzen A."/>
            <person name="Lukacs Z."/>
            <person name="Mihaltcheva S."/>
            <person name="Morgado L.N."/>
            <person name="Niskanen T."/>
            <person name="Noordeloos M.E."/>
            <person name="Ohm R.A."/>
            <person name="Ortiz-Santana B."/>
            <person name="Ovrebo C."/>
            <person name="Racz N."/>
            <person name="Riley R."/>
            <person name="Savchenko A."/>
            <person name="Shiryaev A."/>
            <person name="Soop K."/>
            <person name="Spirin V."/>
            <person name="Szebenyi C."/>
            <person name="Tomsovsky M."/>
            <person name="Tulloss R.E."/>
            <person name="Uehling J."/>
            <person name="Grigoriev I.V."/>
            <person name="Vagvolgyi C."/>
            <person name="Papp T."/>
            <person name="Martin F.M."/>
            <person name="Miettinen O."/>
            <person name="Hibbett D.S."/>
            <person name="Nagy L.G."/>
        </authorList>
    </citation>
    <scope>NUCLEOTIDE SEQUENCE [LARGE SCALE GENOMIC DNA]</scope>
    <source>
        <strain evidence="2 3">FP101781</strain>
    </source>
</reference>
<accession>A0A4Y7T3M2</accession>
<name>A0A4Y7T3M2_COPMI</name>
<evidence type="ECO:0000256" key="1">
    <source>
        <dbReference type="SAM" id="MobiDB-lite"/>
    </source>
</evidence>
<feature type="region of interest" description="Disordered" evidence="1">
    <location>
        <begin position="53"/>
        <end position="74"/>
    </location>
</feature>
<feature type="compositionally biased region" description="Basic and acidic residues" evidence="1">
    <location>
        <begin position="53"/>
        <end position="62"/>
    </location>
</feature>
<gene>
    <name evidence="2" type="ORF">FA13DRAFT_1735787</name>
</gene>
<dbReference type="EMBL" id="QPFP01000034">
    <property type="protein sequence ID" value="TEB28159.1"/>
    <property type="molecule type" value="Genomic_DNA"/>
</dbReference>